<evidence type="ECO:0000313" key="2">
    <source>
        <dbReference type="WBParaSite" id="JU765_v2.g1379.t1"/>
    </source>
</evidence>
<protein>
    <submittedName>
        <fullName evidence="2">Uncharacterized protein</fullName>
    </submittedName>
</protein>
<organism evidence="1 2">
    <name type="scientific">Panagrolaimus sp. JU765</name>
    <dbReference type="NCBI Taxonomy" id="591449"/>
    <lineage>
        <taxon>Eukaryota</taxon>
        <taxon>Metazoa</taxon>
        <taxon>Ecdysozoa</taxon>
        <taxon>Nematoda</taxon>
        <taxon>Chromadorea</taxon>
        <taxon>Rhabditida</taxon>
        <taxon>Tylenchina</taxon>
        <taxon>Panagrolaimomorpha</taxon>
        <taxon>Panagrolaimoidea</taxon>
        <taxon>Panagrolaimidae</taxon>
        <taxon>Panagrolaimus</taxon>
    </lineage>
</organism>
<evidence type="ECO:0000313" key="1">
    <source>
        <dbReference type="Proteomes" id="UP000887576"/>
    </source>
</evidence>
<proteinExistence type="predicted"/>
<dbReference type="WBParaSite" id="JU765_v2.g1379.t1">
    <property type="protein sequence ID" value="JU765_v2.g1379.t1"/>
    <property type="gene ID" value="JU765_v2.g1379"/>
</dbReference>
<reference evidence="2" key="1">
    <citation type="submission" date="2022-11" db="UniProtKB">
        <authorList>
            <consortium name="WormBaseParasite"/>
        </authorList>
    </citation>
    <scope>IDENTIFICATION</scope>
</reference>
<accession>A0AC34Q7V0</accession>
<name>A0AC34Q7V0_9BILA</name>
<dbReference type="Proteomes" id="UP000887576">
    <property type="component" value="Unplaced"/>
</dbReference>
<sequence>MDDSEFSEDSAKFTRVINEPDNSECSSLETESVHQTSANSTENVLNIEQNPPNDDQKMNNSEEKKEDATPEVKPPEITYSRIFKLAERELYQVLV</sequence>